<protein>
    <submittedName>
        <fullName evidence="3">Uncharacterized protein</fullName>
    </submittedName>
</protein>
<proteinExistence type="predicted"/>
<evidence type="ECO:0000313" key="4">
    <source>
        <dbReference type="Proteomes" id="UP000814176"/>
    </source>
</evidence>
<dbReference type="EMBL" id="JADCUA010000044">
    <property type="protein sequence ID" value="KAH9829012.1"/>
    <property type="molecule type" value="Genomic_DNA"/>
</dbReference>
<keyword evidence="2" id="KW-0732">Signal</keyword>
<feature type="compositionally biased region" description="Acidic residues" evidence="1">
    <location>
        <begin position="196"/>
        <end position="206"/>
    </location>
</feature>
<dbReference type="GeneID" id="72008921"/>
<accession>A0ABQ8JXS0</accession>
<gene>
    <name evidence="3" type="ORF">C8Q71DRAFT_863569</name>
</gene>
<comment type="caution">
    <text evidence="3">The sequence shown here is derived from an EMBL/GenBank/DDBJ whole genome shotgun (WGS) entry which is preliminary data.</text>
</comment>
<sequence length="222" mass="24296">MSTPPHLDTAAAADLSAVLVHLVSAFEVYMAEEVLICPPHTLPPGGWVPDTNTVYQWASWARALVIDFYGYIANHHLAVQFHHPPAEFSIQPVLVRLLTLMFHLSRNDRIPTPLRPLLSNLEADLRCPAQIHPNGLTPTPSFPPNVAMRSAVLASGATHAAQLAGCSQSARRSRPPVSPSMTPSVDDEREVKSEDEHDELDDDEEEVAELVGQVHSWEASSP</sequence>
<feature type="signal peptide" evidence="2">
    <location>
        <begin position="1"/>
        <end position="25"/>
    </location>
</feature>
<evidence type="ECO:0000313" key="3">
    <source>
        <dbReference type="EMBL" id="KAH9829012.1"/>
    </source>
</evidence>
<evidence type="ECO:0000256" key="2">
    <source>
        <dbReference type="SAM" id="SignalP"/>
    </source>
</evidence>
<dbReference type="RefSeq" id="XP_047772544.1">
    <property type="nucleotide sequence ID" value="XM_047928189.1"/>
</dbReference>
<keyword evidence="4" id="KW-1185">Reference proteome</keyword>
<organism evidence="3 4">
    <name type="scientific">Rhodofomes roseus</name>
    <dbReference type="NCBI Taxonomy" id="34475"/>
    <lineage>
        <taxon>Eukaryota</taxon>
        <taxon>Fungi</taxon>
        <taxon>Dikarya</taxon>
        <taxon>Basidiomycota</taxon>
        <taxon>Agaricomycotina</taxon>
        <taxon>Agaricomycetes</taxon>
        <taxon>Polyporales</taxon>
        <taxon>Rhodofomes</taxon>
    </lineage>
</organism>
<feature type="region of interest" description="Disordered" evidence="1">
    <location>
        <begin position="166"/>
        <end position="206"/>
    </location>
</feature>
<reference evidence="3 4" key="1">
    <citation type="journal article" date="2021" name="Environ. Microbiol.">
        <title>Gene family expansions and transcriptome signatures uncover fungal adaptations to wood decay.</title>
        <authorList>
            <person name="Hage H."/>
            <person name="Miyauchi S."/>
            <person name="Viragh M."/>
            <person name="Drula E."/>
            <person name="Min B."/>
            <person name="Chaduli D."/>
            <person name="Navarro D."/>
            <person name="Favel A."/>
            <person name="Norest M."/>
            <person name="Lesage-Meessen L."/>
            <person name="Balint B."/>
            <person name="Merenyi Z."/>
            <person name="de Eugenio L."/>
            <person name="Morin E."/>
            <person name="Martinez A.T."/>
            <person name="Baldrian P."/>
            <person name="Stursova M."/>
            <person name="Martinez M.J."/>
            <person name="Novotny C."/>
            <person name="Magnuson J.K."/>
            <person name="Spatafora J.W."/>
            <person name="Maurice S."/>
            <person name="Pangilinan J."/>
            <person name="Andreopoulos W."/>
            <person name="LaButti K."/>
            <person name="Hundley H."/>
            <person name="Na H."/>
            <person name="Kuo A."/>
            <person name="Barry K."/>
            <person name="Lipzen A."/>
            <person name="Henrissat B."/>
            <person name="Riley R."/>
            <person name="Ahrendt S."/>
            <person name="Nagy L.G."/>
            <person name="Grigoriev I.V."/>
            <person name="Martin F."/>
            <person name="Rosso M.N."/>
        </authorList>
    </citation>
    <scope>NUCLEOTIDE SEQUENCE [LARGE SCALE GENOMIC DNA]</scope>
    <source>
        <strain evidence="3 4">CIRM-BRFM 1785</strain>
    </source>
</reference>
<dbReference type="Proteomes" id="UP000814176">
    <property type="component" value="Unassembled WGS sequence"/>
</dbReference>
<evidence type="ECO:0000256" key="1">
    <source>
        <dbReference type="SAM" id="MobiDB-lite"/>
    </source>
</evidence>
<name>A0ABQ8JXS0_9APHY</name>
<feature type="chain" id="PRO_5046496867" evidence="2">
    <location>
        <begin position="26"/>
        <end position="222"/>
    </location>
</feature>